<accession>A0A914HNZ7</accession>
<keyword evidence="2" id="KW-1185">Reference proteome</keyword>
<keyword evidence="1" id="KW-0175">Coiled coil</keyword>
<feature type="coiled-coil region" evidence="1">
    <location>
        <begin position="27"/>
        <end position="79"/>
    </location>
</feature>
<evidence type="ECO:0000256" key="1">
    <source>
        <dbReference type="SAM" id="Coils"/>
    </source>
</evidence>
<organism evidence="2 3">
    <name type="scientific">Globodera rostochiensis</name>
    <name type="common">Golden nematode worm</name>
    <name type="synonym">Heterodera rostochiensis</name>
    <dbReference type="NCBI Taxonomy" id="31243"/>
    <lineage>
        <taxon>Eukaryota</taxon>
        <taxon>Metazoa</taxon>
        <taxon>Ecdysozoa</taxon>
        <taxon>Nematoda</taxon>
        <taxon>Chromadorea</taxon>
        <taxon>Rhabditida</taxon>
        <taxon>Tylenchina</taxon>
        <taxon>Tylenchomorpha</taxon>
        <taxon>Tylenchoidea</taxon>
        <taxon>Heteroderidae</taxon>
        <taxon>Heteroderinae</taxon>
        <taxon>Globodera</taxon>
    </lineage>
</organism>
<protein>
    <submittedName>
        <fullName evidence="3">Uncharacterized protein</fullName>
    </submittedName>
</protein>
<dbReference type="WBParaSite" id="Gr19_v10_g3063.t1">
    <property type="protein sequence ID" value="Gr19_v10_g3063.t1"/>
    <property type="gene ID" value="Gr19_v10_g3063"/>
</dbReference>
<feature type="coiled-coil region" evidence="1">
    <location>
        <begin position="103"/>
        <end position="174"/>
    </location>
</feature>
<evidence type="ECO:0000313" key="3">
    <source>
        <dbReference type="WBParaSite" id="Gr19_v10_g3063.t1"/>
    </source>
</evidence>
<proteinExistence type="predicted"/>
<evidence type="ECO:0000313" key="2">
    <source>
        <dbReference type="Proteomes" id="UP000887572"/>
    </source>
</evidence>
<dbReference type="AlphaFoldDB" id="A0A914HNZ7"/>
<reference evidence="3" key="1">
    <citation type="submission" date="2022-11" db="UniProtKB">
        <authorList>
            <consortium name="WormBaseParasite"/>
        </authorList>
    </citation>
    <scope>IDENTIFICATION</scope>
</reference>
<sequence length="254" mass="30070">MRLLRARIAELERQQTINSPASCRENLKKMELELMKVKEEMKNAKLEHENKELRAELAHQKLLNAHMVLQTKMEEYQNKQQQNIDDLTEKLKVSIDQFSLKNQEELEKLSNVHKKQMEEMKEQQKMDAWKQQKETNDKIDSLKKDHQEQFANMIRKMEQKQNDAQEELECKMDDSVIQAMVVAKLGEQKASNCNKFVETEQNNVLQQEKILKLEQDQKEQQLYIIDLQKNGNFGLKFCSEFGEILCLFGVTFSF</sequence>
<dbReference type="Proteomes" id="UP000887572">
    <property type="component" value="Unplaced"/>
</dbReference>
<name>A0A914HNZ7_GLORO</name>